<dbReference type="InterPro" id="IPR023827">
    <property type="entry name" value="Peptidase_S8_Asp-AS"/>
</dbReference>
<evidence type="ECO:0000256" key="6">
    <source>
        <dbReference type="PROSITE-ProRule" id="PRU01240"/>
    </source>
</evidence>
<dbReference type="InterPro" id="IPR015500">
    <property type="entry name" value="Peptidase_S8_subtilisin-rel"/>
</dbReference>
<dbReference type="InterPro" id="IPR036852">
    <property type="entry name" value="Peptidase_S8/S53_dom_sf"/>
</dbReference>
<keyword evidence="5 6" id="KW-0720">Serine protease</keyword>
<dbReference type="AlphaFoldDB" id="A0A9W6B7H8"/>
<feature type="active site" description="Charge relay system" evidence="6">
    <location>
        <position position="176"/>
    </location>
</feature>
<sequence>MKQKLFLLFTLFLALGVRAQEHAWVYFTDKPNAVTALANPISILTQDALDRKALHNTPIDVRDVPVDETYITTIKNQTGVMVMAKSKWMNCLHVIGSQTDINALLNLSIVDSIFYADNSLNSRQANDYKHLDKTDKFDINVDFTYGNTNNQVTMLNVDVLHQNDYTGEGLVIAVLDAGFPNVNTMSGFQRLRDNNNLLGGYDFVLRSTDFNNPSLNGHGTATLSDMAGFVQDQFVGTAPDASYYLFRTEDALVETPVEESYWVEAAERADSLGVDIINSSLGYTTFDDSRYNHTMADMDGNTAFITKGANIAVEKGILVVNSAGNSGNSTTFNIIGAPADGNAFAVGAVNNIGDYASFSSIGPSADGRVKPDVMAKGDASAVINYSDVVTISSGTSFSSPIMAGSIASLWQVNPSKTNIEIMQLVRESASLYTNPTNQMGYGIPNFGLAMGSLLNTPEFSEDFAIQIYPNPASTYFYVSSNNTETYEVVVYNTLGERVIKVTASEDNKVDVSGLERGMYFVDVTINTTNKTYKLIIE</sequence>
<gene>
    <name evidence="11" type="ORF">NBRC110019_11920</name>
</gene>
<evidence type="ECO:0000256" key="7">
    <source>
        <dbReference type="RuleBase" id="RU003355"/>
    </source>
</evidence>
<dbReference type="PIRSF" id="PIRSF037903">
    <property type="entry name" value="Subtilisin_rel_GFO_2223"/>
    <property type="match status" value="1"/>
</dbReference>
<feature type="active site" description="Charge relay system" evidence="6">
    <location>
        <position position="396"/>
    </location>
</feature>
<keyword evidence="2 6" id="KW-0645">Protease</keyword>
<dbReference type="InterPro" id="IPR000209">
    <property type="entry name" value="Peptidase_S8/S53_dom"/>
</dbReference>
<dbReference type="CDD" id="cd07493">
    <property type="entry name" value="Peptidases_S8_9"/>
    <property type="match status" value="1"/>
</dbReference>
<dbReference type="PANTHER" id="PTHR43806">
    <property type="entry name" value="PEPTIDASE S8"/>
    <property type="match status" value="1"/>
</dbReference>
<reference evidence="11" key="1">
    <citation type="submission" date="2022-07" db="EMBL/GenBank/DDBJ databases">
        <title>Taxonomy of Novel Oxalotrophic and Methylotrophic Bacteria.</title>
        <authorList>
            <person name="Sahin N."/>
            <person name="Tani A."/>
        </authorList>
    </citation>
    <scope>NUCLEOTIDE SEQUENCE</scope>
    <source>
        <strain evidence="11">AM327</strain>
    </source>
</reference>
<evidence type="ECO:0000256" key="3">
    <source>
        <dbReference type="ARBA" id="ARBA00022729"/>
    </source>
</evidence>
<dbReference type="GO" id="GO:0004252">
    <property type="term" value="F:serine-type endopeptidase activity"/>
    <property type="evidence" value="ECO:0007669"/>
    <property type="project" value="UniProtKB-UniRule"/>
</dbReference>
<proteinExistence type="inferred from homology"/>
<dbReference type="PRINTS" id="PR00723">
    <property type="entry name" value="SUBTILISIN"/>
</dbReference>
<dbReference type="NCBIfam" id="TIGR04183">
    <property type="entry name" value="Por_Secre_tail"/>
    <property type="match status" value="1"/>
</dbReference>
<feature type="active site" description="Charge relay system" evidence="6">
    <location>
        <position position="218"/>
    </location>
</feature>
<feature type="signal peptide" evidence="8">
    <location>
        <begin position="1"/>
        <end position="19"/>
    </location>
</feature>
<comment type="similarity">
    <text evidence="1 6 7">Belongs to the peptidase S8 family.</text>
</comment>
<dbReference type="RefSeq" id="WP_281753274.1">
    <property type="nucleotide sequence ID" value="NZ_BRVP01000006.1"/>
</dbReference>
<feature type="domain" description="Secretion system C-terminal sorting" evidence="10">
    <location>
        <begin position="467"/>
        <end position="536"/>
    </location>
</feature>
<evidence type="ECO:0000256" key="8">
    <source>
        <dbReference type="SAM" id="SignalP"/>
    </source>
</evidence>
<keyword evidence="12" id="KW-1185">Reference proteome</keyword>
<dbReference type="Gene3D" id="3.40.50.200">
    <property type="entry name" value="Peptidase S8/S53 domain"/>
    <property type="match status" value="1"/>
</dbReference>
<dbReference type="Proteomes" id="UP001143545">
    <property type="component" value="Unassembled WGS sequence"/>
</dbReference>
<dbReference type="PROSITE" id="PS00136">
    <property type="entry name" value="SUBTILASE_ASP"/>
    <property type="match status" value="1"/>
</dbReference>
<keyword evidence="4 6" id="KW-0378">Hydrolase</keyword>
<dbReference type="PROSITE" id="PS00138">
    <property type="entry name" value="SUBTILASE_SER"/>
    <property type="match status" value="1"/>
</dbReference>
<dbReference type="InterPro" id="IPR017317">
    <property type="entry name" value="Pept_S8_subtilisin_bacteroid-2"/>
</dbReference>
<evidence type="ECO:0000256" key="1">
    <source>
        <dbReference type="ARBA" id="ARBA00011073"/>
    </source>
</evidence>
<dbReference type="PANTHER" id="PTHR43806:SF67">
    <property type="entry name" value="EGF-LIKE DOMAIN-CONTAINING PROTEIN"/>
    <property type="match status" value="1"/>
</dbReference>
<dbReference type="Pfam" id="PF18962">
    <property type="entry name" value="Por_Secre_tail"/>
    <property type="match status" value="1"/>
</dbReference>
<comment type="caution">
    <text evidence="11">The sequence shown here is derived from an EMBL/GenBank/DDBJ whole genome shotgun (WGS) entry which is preliminary data.</text>
</comment>
<dbReference type="SUPFAM" id="SSF52743">
    <property type="entry name" value="Subtilisin-like"/>
    <property type="match status" value="1"/>
</dbReference>
<dbReference type="EMBL" id="BRVP01000006">
    <property type="protein sequence ID" value="GLB52153.1"/>
    <property type="molecule type" value="Genomic_DNA"/>
</dbReference>
<evidence type="ECO:0000256" key="4">
    <source>
        <dbReference type="ARBA" id="ARBA00022801"/>
    </source>
</evidence>
<dbReference type="Pfam" id="PF00082">
    <property type="entry name" value="Peptidase_S8"/>
    <property type="match status" value="1"/>
</dbReference>
<dbReference type="InterPro" id="IPR026444">
    <property type="entry name" value="Secre_tail"/>
</dbReference>
<feature type="chain" id="PRO_5040862340" evidence="8">
    <location>
        <begin position="20"/>
        <end position="537"/>
    </location>
</feature>
<organism evidence="11 12">
    <name type="scientific">Neptunitalea chrysea</name>
    <dbReference type="NCBI Taxonomy" id="1647581"/>
    <lineage>
        <taxon>Bacteria</taxon>
        <taxon>Pseudomonadati</taxon>
        <taxon>Bacteroidota</taxon>
        <taxon>Flavobacteriia</taxon>
        <taxon>Flavobacteriales</taxon>
        <taxon>Flavobacteriaceae</taxon>
        <taxon>Neptunitalea</taxon>
    </lineage>
</organism>
<evidence type="ECO:0000259" key="10">
    <source>
        <dbReference type="Pfam" id="PF18962"/>
    </source>
</evidence>
<accession>A0A9W6B7H8</accession>
<dbReference type="InterPro" id="IPR050131">
    <property type="entry name" value="Peptidase_S8_subtilisin-like"/>
</dbReference>
<keyword evidence="3 8" id="KW-0732">Signal</keyword>
<protein>
    <submittedName>
        <fullName evidence="11">Peptidase S8</fullName>
    </submittedName>
</protein>
<dbReference type="PROSITE" id="PS51892">
    <property type="entry name" value="SUBTILASE"/>
    <property type="match status" value="1"/>
</dbReference>
<evidence type="ECO:0000259" key="9">
    <source>
        <dbReference type="Pfam" id="PF00082"/>
    </source>
</evidence>
<dbReference type="InterPro" id="IPR023828">
    <property type="entry name" value="Peptidase_S8_Ser-AS"/>
</dbReference>
<evidence type="ECO:0000256" key="5">
    <source>
        <dbReference type="ARBA" id="ARBA00022825"/>
    </source>
</evidence>
<evidence type="ECO:0000256" key="2">
    <source>
        <dbReference type="ARBA" id="ARBA00022670"/>
    </source>
</evidence>
<name>A0A9W6B7H8_9FLAO</name>
<feature type="domain" description="Peptidase S8/S53" evidence="9">
    <location>
        <begin position="167"/>
        <end position="442"/>
    </location>
</feature>
<evidence type="ECO:0000313" key="11">
    <source>
        <dbReference type="EMBL" id="GLB52153.1"/>
    </source>
</evidence>
<dbReference type="GO" id="GO:0006508">
    <property type="term" value="P:proteolysis"/>
    <property type="evidence" value="ECO:0007669"/>
    <property type="project" value="UniProtKB-KW"/>
</dbReference>
<evidence type="ECO:0000313" key="12">
    <source>
        <dbReference type="Proteomes" id="UP001143545"/>
    </source>
</evidence>